<dbReference type="InterPro" id="IPR014729">
    <property type="entry name" value="Rossmann-like_a/b/a_fold"/>
</dbReference>
<dbReference type="InterPro" id="IPR030662">
    <property type="entry name" value="DPH6/MJ0570"/>
</dbReference>
<dbReference type="EC" id="6.3.1.14" evidence="2"/>
<dbReference type="PANTHER" id="PTHR12196">
    <property type="entry name" value="DOMAIN OF UNKNOWN FUNCTION 71 DUF71 -CONTAINING PROTEIN"/>
    <property type="match status" value="1"/>
</dbReference>
<dbReference type="CDD" id="cd01994">
    <property type="entry name" value="AANH_PF0828-like"/>
    <property type="match status" value="1"/>
</dbReference>
<feature type="domain" description="Diphthamide synthase" evidence="1">
    <location>
        <begin position="7"/>
        <end position="226"/>
    </location>
</feature>
<accession>A0A372L6F3</accession>
<dbReference type="OrthoDB" id="3572539at2"/>
<evidence type="ECO:0000259" key="1">
    <source>
        <dbReference type="Pfam" id="PF01902"/>
    </source>
</evidence>
<dbReference type="PANTHER" id="PTHR12196:SF2">
    <property type="entry name" value="DIPHTHINE--AMMONIA LIGASE"/>
    <property type="match status" value="1"/>
</dbReference>
<dbReference type="InterPro" id="IPR002761">
    <property type="entry name" value="Diphthami_syn_dom"/>
</dbReference>
<organism evidence="2 3">
    <name type="scientific">Peribacillus glennii</name>
    <dbReference type="NCBI Taxonomy" id="2303991"/>
    <lineage>
        <taxon>Bacteria</taxon>
        <taxon>Bacillati</taxon>
        <taxon>Bacillota</taxon>
        <taxon>Bacilli</taxon>
        <taxon>Bacillales</taxon>
        <taxon>Bacillaceae</taxon>
        <taxon>Peribacillus</taxon>
    </lineage>
</organism>
<protein>
    <submittedName>
        <fullName evidence="2">Diphthine--ammonia ligase</fullName>
        <ecNumber evidence="2">6.3.1.14</ecNumber>
    </submittedName>
</protein>
<comment type="caution">
    <text evidence="2">The sequence shown here is derived from an EMBL/GenBank/DDBJ whole genome shotgun (WGS) entry which is preliminary data.</text>
</comment>
<sequence>MRRKILMNIAMSWSGGKDGCMALHKLIEQGHSVKCLFTTLPEEIGGRTFGHGERADSIKIQSEALGIPVEFLPCSFHTYTEKVVDSLTRLKAKYQLDAAAFGDLYLQEHRDWGEKVCGEVGLHALYPLWMNEAKALQALHSFKESGYKATVIRVRDDVLSSSWLGRELNDQFYSDIQEEKSCPMGEAGEYHTFVYDGPLFKKKIEFEYGDIIQLETTKRLEIEQLNLTDK</sequence>
<dbReference type="Pfam" id="PF01902">
    <property type="entry name" value="Diphthami_syn_2"/>
    <property type="match status" value="1"/>
</dbReference>
<evidence type="ECO:0000313" key="3">
    <source>
        <dbReference type="Proteomes" id="UP000262939"/>
    </source>
</evidence>
<dbReference type="NCBIfam" id="TIGR00290">
    <property type="entry name" value="MJ0570_dom"/>
    <property type="match status" value="1"/>
</dbReference>
<dbReference type="Gene3D" id="3.40.50.620">
    <property type="entry name" value="HUPs"/>
    <property type="match status" value="1"/>
</dbReference>
<keyword evidence="3" id="KW-1185">Reference proteome</keyword>
<reference evidence="2 3" key="1">
    <citation type="submission" date="2018-08" db="EMBL/GenBank/DDBJ databases">
        <title>Bacillus chawlae sp. nov., Bacillus glennii sp. nov., and Bacillus saganii sp. nov. Isolated from the Vehicle Assembly Building at Kennedy Space Center where the Viking Spacecraft were Assembled.</title>
        <authorList>
            <person name="Seuylemezian A."/>
            <person name="Vaishampayan P."/>
        </authorList>
    </citation>
    <scope>NUCLEOTIDE SEQUENCE [LARGE SCALE GENOMIC DNA]</scope>
    <source>
        <strain evidence="2 3">V44-8</strain>
    </source>
</reference>
<dbReference type="SUPFAM" id="SSF52402">
    <property type="entry name" value="Adenine nucleotide alpha hydrolases-like"/>
    <property type="match status" value="1"/>
</dbReference>
<dbReference type="Proteomes" id="UP000262939">
    <property type="component" value="Unassembled WGS sequence"/>
</dbReference>
<evidence type="ECO:0000313" key="2">
    <source>
        <dbReference type="EMBL" id="RFU60585.1"/>
    </source>
</evidence>
<dbReference type="EMBL" id="QVTD01000024">
    <property type="protein sequence ID" value="RFU60585.1"/>
    <property type="molecule type" value="Genomic_DNA"/>
</dbReference>
<gene>
    <name evidence="2" type="ORF">D0466_21450</name>
</gene>
<keyword evidence="2" id="KW-0436">Ligase</keyword>
<proteinExistence type="predicted"/>
<dbReference type="Gene3D" id="3.90.1490.10">
    <property type="entry name" value="putative n-type atp pyrophosphatase, domain 2"/>
    <property type="match status" value="1"/>
</dbReference>
<dbReference type="GO" id="GO:0017178">
    <property type="term" value="F:diphthine-ammonia ligase activity"/>
    <property type="evidence" value="ECO:0007669"/>
    <property type="project" value="UniProtKB-EC"/>
</dbReference>
<name>A0A372L6F3_9BACI</name>
<dbReference type="GO" id="GO:0017183">
    <property type="term" value="P:protein histidyl modification to diphthamide"/>
    <property type="evidence" value="ECO:0007669"/>
    <property type="project" value="TreeGrafter"/>
</dbReference>
<dbReference type="AlphaFoldDB" id="A0A372L6F3"/>